<sequence length="595" mass="64589">MRRFRSCFALSVFSLVTHYAVGSYGLPSCTDVAQAQNAKYIFDFIVVGAGPGGGPLAARLAESGYSVVDAGQNVESLDVAIPAYSNIVLSDPIIALNYTMHDYPPDFQFQNNNTWHVYPRAQGVGGCALHNALVNCMAGLKPNFDALETTFNDPSWSLDTVWDYFVRIERNLYLPQPNPDHGFHGWLGTIGGPVTPSNGSDPQLNDITIGLANSAPNVLDINTRASPPNFTMTALSSTYSAIILGILPLLSAHSPQKVLLCQPEGASQAPRAYGLQVAPNASLPVSDQFTGKVELDFTEYYARHEVVVSAGLFQSPQLLMLSGIGNKTHLESFGIETVVDLPGVGQNLRDNDEIPITWLLKEDPPAGNCTFGTDPATDPCLAAWEAAAPKHDGTPYTPTVGFPGALVWKSTDDLDDPDVLQYWVPAWDMGYVSDPGFFVNGFSAITLKGHASSRGTSWTSKNSISNQSIPPDIQRDLAALRGGIRTARQVVQLPHIVEHILQEVNPGPEAQTDEELNEYIFEHIFAHHGCCTNKMGADDDDEAVLDERFRVRGVSSLRVVDMSSWPDAPGFFPTTPTYMLSEKAADLILQDTQAY</sequence>
<keyword evidence="3" id="KW-0285">Flavoprotein</keyword>
<comment type="caution">
    <text evidence="7">The sequence shown here is derived from an EMBL/GenBank/DDBJ whole genome shotgun (WGS) entry which is preliminary data.</text>
</comment>
<reference evidence="7" key="1">
    <citation type="submission" date="2020-05" db="EMBL/GenBank/DDBJ databases">
        <title>Mycena genomes resolve the evolution of fungal bioluminescence.</title>
        <authorList>
            <person name="Tsai I.J."/>
        </authorList>
    </citation>
    <scope>NUCLEOTIDE SEQUENCE</scope>
    <source>
        <strain evidence="7">160909Yilan</strain>
    </source>
</reference>
<dbReference type="Gene3D" id="3.30.560.10">
    <property type="entry name" value="Glucose Oxidase, domain 3"/>
    <property type="match status" value="1"/>
</dbReference>
<keyword evidence="4" id="KW-0732">Signal</keyword>
<dbReference type="Pfam" id="PF00732">
    <property type="entry name" value="GMC_oxred_N"/>
    <property type="match status" value="1"/>
</dbReference>
<protein>
    <submittedName>
        <fullName evidence="7">Choline dehydrogenase</fullName>
    </submittedName>
</protein>
<dbReference type="GO" id="GO:0050660">
    <property type="term" value="F:flavin adenine dinucleotide binding"/>
    <property type="evidence" value="ECO:0007669"/>
    <property type="project" value="InterPro"/>
</dbReference>
<dbReference type="Proteomes" id="UP000623467">
    <property type="component" value="Unassembled WGS sequence"/>
</dbReference>
<feature type="signal peptide" evidence="4">
    <location>
        <begin position="1"/>
        <end position="22"/>
    </location>
</feature>
<organism evidence="7 8">
    <name type="scientific">Mycena sanguinolenta</name>
    <dbReference type="NCBI Taxonomy" id="230812"/>
    <lineage>
        <taxon>Eukaryota</taxon>
        <taxon>Fungi</taxon>
        <taxon>Dikarya</taxon>
        <taxon>Basidiomycota</taxon>
        <taxon>Agaricomycotina</taxon>
        <taxon>Agaricomycetes</taxon>
        <taxon>Agaricomycetidae</taxon>
        <taxon>Agaricales</taxon>
        <taxon>Marasmiineae</taxon>
        <taxon>Mycenaceae</taxon>
        <taxon>Mycena</taxon>
    </lineage>
</organism>
<feature type="binding site" evidence="3">
    <location>
        <begin position="131"/>
        <end position="134"/>
    </location>
    <ligand>
        <name>FAD</name>
        <dbReference type="ChEBI" id="CHEBI:57692"/>
    </ligand>
</feature>
<dbReference type="PANTHER" id="PTHR11552:SF213">
    <property type="entry name" value="DEHYDROGENASE, PUTATIVE-RELATED"/>
    <property type="match status" value="1"/>
</dbReference>
<evidence type="ECO:0000313" key="8">
    <source>
        <dbReference type="Proteomes" id="UP000623467"/>
    </source>
</evidence>
<name>A0A8H6ZJD7_9AGAR</name>
<dbReference type="InterPro" id="IPR012132">
    <property type="entry name" value="GMC_OxRdtase"/>
</dbReference>
<dbReference type="PIRSF" id="PIRSF000137">
    <property type="entry name" value="Alcohol_oxidase"/>
    <property type="match status" value="1"/>
</dbReference>
<accession>A0A8H6ZJD7</accession>
<evidence type="ECO:0000259" key="6">
    <source>
        <dbReference type="Pfam" id="PF05199"/>
    </source>
</evidence>
<dbReference type="PANTHER" id="PTHR11552">
    <property type="entry name" value="GLUCOSE-METHANOL-CHOLINE GMC OXIDOREDUCTASE"/>
    <property type="match status" value="1"/>
</dbReference>
<evidence type="ECO:0000259" key="5">
    <source>
        <dbReference type="Pfam" id="PF00732"/>
    </source>
</evidence>
<evidence type="ECO:0000256" key="3">
    <source>
        <dbReference type="PIRSR" id="PIRSR000137-2"/>
    </source>
</evidence>
<gene>
    <name evidence="7" type="ORF">MSAN_00272800</name>
</gene>
<dbReference type="SUPFAM" id="SSF51905">
    <property type="entry name" value="FAD/NAD(P)-binding domain"/>
    <property type="match status" value="1"/>
</dbReference>
<feature type="chain" id="PRO_5034604285" evidence="4">
    <location>
        <begin position="23"/>
        <end position="595"/>
    </location>
</feature>
<keyword evidence="8" id="KW-1185">Reference proteome</keyword>
<dbReference type="InterPro" id="IPR036188">
    <property type="entry name" value="FAD/NAD-bd_sf"/>
</dbReference>
<evidence type="ECO:0000256" key="4">
    <source>
        <dbReference type="SAM" id="SignalP"/>
    </source>
</evidence>
<dbReference type="AlphaFoldDB" id="A0A8H6ZJD7"/>
<comment type="cofactor">
    <cofactor evidence="1 3">
        <name>FAD</name>
        <dbReference type="ChEBI" id="CHEBI:57692"/>
    </cofactor>
</comment>
<evidence type="ECO:0000313" key="7">
    <source>
        <dbReference type="EMBL" id="KAF7378457.1"/>
    </source>
</evidence>
<dbReference type="SUPFAM" id="SSF54373">
    <property type="entry name" value="FAD-linked reductases, C-terminal domain"/>
    <property type="match status" value="1"/>
</dbReference>
<dbReference type="EMBL" id="JACAZH010000001">
    <property type="protein sequence ID" value="KAF7378457.1"/>
    <property type="molecule type" value="Genomic_DNA"/>
</dbReference>
<dbReference type="Pfam" id="PF05199">
    <property type="entry name" value="GMC_oxred_C"/>
    <property type="match status" value="1"/>
</dbReference>
<dbReference type="Gene3D" id="3.50.50.60">
    <property type="entry name" value="FAD/NAD(P)-binding domain"/>
    <property type="match status" value="1"/>
</dbReference>
<feature type="domain" description="Glucose-methanol-choline oxidoreductase C-terminal" evidence="6">
    <location>
        <begin position="474"/>
        <end position="580"/>
    </location>
</feature>
<keyword evidence="3" id="KW-0274">FAD</keyword>
<comment type="similarity">
    <text evidence="2">Belongs to the GMC oxidoreductase family.</text>
</comment>
<dbReference type="InterPro" id="IPR007867">
    <property type="entry name" value="GMC_OxRtase_C"/>
</dbReference>
<dbReference type="InterPro" id="IPR000172">
    <property type="entry name" value="GMC_OxRdtase_N"/>
</dbReference>
<proteinExistence type="inferred from homology"/>
<dbReference type="OrthoDB" id="269227at2759"/>
<dbReference type="GO" id="GO:0016614">
    <property type="term" value="F:oxidoreductase activity, acting on CH-OH group of donors"/>
    <property type="evidence" value="ECO:0007669"/>
    <property type="project" value="InterPro"/>
</dbReference>
<feature type="domain" description="Glucose-methanol-choline oxidoreductase N-terminal" evidence="5">
    <location>
        <begin position="298"/>
        <end position="350"/>
    </location>
</feature>
<evidence type="ECO:0000256" key="1">
    <source>
        <dbReference type="ARBA" id="ARBA00001974"/>
    </source>
</evidence>
<evidence type="ECO:0000256" key="2">
    <source>
        <dbReference type="ARBA" id="ARBA00010790"/>
    </source>
</evidence>